<accession>A0A4R1F0L6</accession>
<dbReference type="GO" id="GO:0015833">
    <property type="term" value="P:peptide transport"/>
    <property type="evidence" value="ECO:0007669"/>
    <property type="project" value="TreeGrafter"/>
</dbReference>
<keyword evidence="3" id="KW-0732">Signal</keyword>
<dbReference type="RefSeq" id="WP_131906007.1">
    <property type="nucleotide sequence ID" value="NZ_BAAAFU010000004.1"/>
</dbReference>
<sequence length="633" mass="72648">MKKTSKTKDIVLFSFLTLIIILIILAMYQRDREWTKLTAMERSLSEQSRDVSNLRGSLNAMEKKLESLKVQSLSTSVANSNESSEKTPVSGGVSLAFKRAKAATQQADYAQGDWSVNALGSNIKTITPLVSSDATASDIQGYVLEGLITRDPDTLEWTGLIAKDWNISDDGLVITFNLRNDVYFSDGEPLDSSDVVFSFNFIMNEKIQAPRHRAYLEKIKTVTTDGPYKVTFTFKEPYFEAFSLAGSLEVMPEHFYKEYLEKPEVFNESKGFLIGSGPYQLADPKSWTPENGNVELVRNTRYWGDVQPSYDRILWRVIQNASARLTTYRNGDVDTYSARPIEYEKLKEDKQIMSKSQQFEYMPPVVGYSYIGWNQERKGEATLFADKRVRQAMTYLIDRDRVNKDIFLGYAETAISPFSPRSKQHDPSLKPREYNIEKGKALLKEAGFEDRDNNGVLENEEGKPFEFELTYFQGNEDTQRMILLLKDMYAKAGVKLIPTPQEWPVMIELLDKKDFEAITLGWTSGLETDIFQMFHGSQAKTNGDNFINYKNPELDKLIDEARKTVDSDKRMPIWQKAEAVMYEDQPYSFLFRRKTLAFVDKRISNLKLTKLGLNKSRLPLEVYVPKNMQKYTQ</sequence>
<keyword evidence="4" id="KW-0175">Coiled coil</keyword>
<dbReference type="CDD" id="cd08514">
    <property type="entry name" value="PBP2_AppA_like"/>
    <property type="match status" value="1"/>
</dbReference>
<dbReference type="InterPro" id="IPR030678">
    <property type="entry name" value="Peptide/Ni-bd"/>
</dbReference>
<dbReference type="PANTHER" id="PTHR30290">
    <property type="entry name" value="PERIPLASMIC BINDING COMPONENT OF ABC TRANSPORTER"/>
    <property type="match status" value="1"/>
</dbReference>
<dbReference type="PIRSF" id="PIRSF002741">
    <property type="entry name" value="MppA"/>
    <property type="match status" value="1"/>
</dbReference>
<reference evidence="7 8" key="1">
    <citation type="submission" date="2019-03" db="EMBL/GenBank/DDBJ databases">
        <title>Genomic Encyclopedia of Type Strains, Phase IV (KMG-IV): sequencing the most valuable type-strain genomes for metagenomic binning, comparative biology and taxonomic classification.</title>
        <authorList>
            <person name="Goeker M."/>
        </authorList>
    </citation>
    <scope>NUCLEOTIDE SEQUENCE [LARGE SCALE GENOMIC DNA]</scope>
    <source>
        <strain evidence="7 8">DSM 24830</strain>
    </source>
</reference>
<evidence type="ECO:0000256" key="3">
    <source>
        <dbReference type="ARBA" id="ARBA00022729"/>
    </source>
</evidence>
<keyword evidence="5" id="KW-1133">Transmembrane helix</keyword>
<dbReference type="Pfam" id="PF00496">
    <property type="entry name" value="SBP_bac_5"/>
    <property type="match status" value="1"/>
</dbReference>
<gene>
    <name evidence="7" type="ORF">EV695_2271</name>
</gene>
<evidence type="ECO:0000256" key="5">
    <source>
        <dbReference type="SAM" id="Phobius"/>
    </source>
</evidence>
<dbReference type="EMBL" id="SMFQ01000003">
    <property type="protein sequence ID" value="TCJ87756.1"/>
    <property type="molecule type" value="Genomic_DNA"/>
</dbReference>
<dbReference type="GO" id="GO:0030288">
    <property type="term" value="C:outer membrane-bounded periplasmic space"/>
    <property type="evidence" value="ECO:0007669"/>
    <property type="project" value="UniProtKB-ARBA"/>
</dbReference>
<keyword evidence="2" id="KW-0813">Transport</keyword>
<dbReference type="Gene3D" id="3.90.76.10">
    <property type="entry name" value="Dipeptide-binding Protein, Domain 1"/>
    <property type="match status" value="1"/>
</dbReference>
<proteinExistence type="inferred from homology"/>
<name>A0A4R1F0L6_9GAMM</name>
<dbReference type="AlphaFoldDB" id="A0A4R1F0L6"/>
<feature type="transmembrane region" description="Helical" evidence="5">
    <location>
        <begin position="10"/>
        <end position="28"/>
    </location>
</feature>
<feature type="domain" description="Solute-binding protein family 5" evidence="6">
    <location>
        <begin position="158"/>
        <end position="528"/>
    </location>
</feature>
<dbReference type="SUPFAM" id="SSF53850">
    <property type="entry name" value="Periplasmic binding protein-like II"/>
    <property type="match status" value="1"/>
</dbReference>
<comment type="caution">
    <text evidence="7">The sequence shown here is derived from an EMBL/GenBank/DDBJ whole genome shotgun (WGS) entry which is preliminary data.</text>
</comment>
<dbReference type="OrthoDB" id="9801912at2"/>
<keyword evidence="5" id="KW-0812">Transmembrane</keyword>
<evidence type="ECO:0000256" key="2">
    <source>
        <dbReference type="ARBA" id="ARBA00022448"/>
    </source>
</evidence>
<evidence type="ECO:0000256" key="4">
    <source>
        <dbReference type="SAM" id="Coils"/>
    </source>
</evidence>
<dbReference type="InterPro" id="IPR039424">
    <property type="entry name" value="SBP_5"/>
</dbReference>
<dbReference type="InterPro" id="IPR000914">
    <property type="entry name" value="SBP_5_dom"/>
</dbReference>
<dbReference type="Proteomes" id="UP000294887">
    <property type="component" value="Unassembled WGS sequence"/>
</dbReference>
<organism evidence="7 8">
    <name type="scientific">Cocleimonas flava</name>
    <dbReference type="NCBI Taxonomy" id="634765"/>
    <lineage>
        <taxon>Bacteria</taxon>
        <taxon>Pseudomonadati</taxon>
        <taxon>Pseudomonadota</taxon>
        <taxon>Gammaproteobacteria</taxon>
        <taxon>Thiotrichales</taxon>
        <taxon>Thiotrichaceae</taxon>
        <taxon>Cocleimonas</taxon>
    </lineage>
</organism>
<keyword evidence="8" id="KW-1185">Reference proteome</keyword>
<evidence type="ECO:0000256" key="1">
    <source>
        <dbReference type="ARBA" id="ARBA00005695"/>
    </source>
</evidence>
<keyword evidence="5" id="KW-0472">Membrane</keyword>
<comment type="similarity">
    <text evidence="1">Belongs to the bacterial solute-binding protein 5 family.</text>
</comment>
<evidence type="ECO:0000259" key="6">
    <source>
        <dbReference type="Pfam" id="PF00496"/>
    </source>
</evidence>
<dbReference type="GO" id="GO:1904680">
    <property type="term" value="F:peptide transmembrane transporter activity"/>
    <property type="evidence" value="ECO:0007669"/>
    <property type="project" value="TreeGrafter"/>
</dbReference>
<evidence type="ECO:0000313" key="7">
    <source>
        <dbReference type="EMBL" id="TCJ87756.1"/>
    </source>
</evidence>
<protein>
    <submittedName>
        <fullName evidence="7">Peptide/nickel transport system substrate-binding protein</fullName>
    </submittedName>
</protein>
<dbReference type="PANTHER" id="PTHR30290:SF9">
    <property type="entry name" value="OLIGOPEPTIDE-BINDING PROTEIN APPA"/>
    <property type="match status" value="1"/>
</dbReference>
<dbReference type="GO" id="GO:0043190">
    <property type="term" value="C:ATP-binding cassette (ABC) transporter complex"/>
    <property type="evidence" value="ECO:0007669"/>
    <property type="project" value="InterPro"/>
</dbReference>
<feature type="coiled-coil region" evidence="4">
    <location>
        <begin position="44"/>
        <end position="71"/>
    </location>
</feature>
<dbReference type="Gene3D" id="3.40.190.10">
    <property type="entry name" value="Periplasmic binding protein-like II"/>
    <property type="match status" value="1"/>
</dbReference>
<evidence type="ECO:0000313" key="8">
    <source>
        <dbReference type="Proteomes" id="UP000294887"/>
    </source>
</evidence>
<dbReference type="Gene3D" id="3.10.105.10">
    <property type="entry name" value="Dipeptide-binding Protein, Domain 3"/>
    <property type="match status" value="1"/>
</dbReference>